<evidence type="ECO:0000313" key="11">
    <source>
        <dbReference type="EMBL" id="KKT64220.1"/>
    </source>
</evidence>
<accession>A0A0G1IYV7</accession>
<dbReference type="GO" id="GO:0005524">
    <property type="term" value="F:ATP binding"/>
    <property type="evidence" value="ECO:0007669"/>
    <property type="project" value="UniProtKB-UniRule"/>
</dbReference>
<dbReference type="Pfam" id="PF00118">
    <property type="entry name" value="Cpn60_TCP1"/>
    <property type="match status" value="1"/>
</dbReference>
<dbReference type="AlphaFoldDB" id="A0A0G1IYV7"/>
<dbReference type="FunFam" id="3.50.7.10:FF:000001">
    <property type="entry name" value="60 kDa chaperonin"/>
    <property type="match status" value="1"/>
</dbReference>
<dbReference type="PANTHER" id="PTHR45633">
    <property type="entry name" value="60 KDA HEAT SHOCK PROTEIN, MITOCHONDRIAL"/>
    <property type="match status" value="1"/>
</dbReference>
<dbReference type="GO" id="GO:0051082">
    <property type="term" value="F:unfolded protein binding"/>
    <property type="evidence" value="ECO:0007669"/>
    <property type="project" value="UniProtKB-UniRule"/>
</dbReference>
<dbReference type="CDD" id="cd03344">
    <property type="entry name" value="GroEL"/>
    <property type="match status" value="1"/>
</dbReference>
<keyword evidence="4 6" id="KW-0143">Chaperone</keyword>
<evidence type="ECO:0000256" key="3">
    <source>
        <dbReference type="ARBA" id="ARBA00022840"/>
    </source>
</evidence>
<dbReference type="PRINTS" id="PR00298">
    <property type="entry name" value="CHAPERONIN60"/>
</dbReference>
<comment type="similarity">
    <text evidence="1 6 7">Belongs to the chaperonin (HSP60) family.</text>
</comment>
<sequence>MSAKQILFNESAREAMKKGIDKLAEAVRMTLGPRGRAAVIEKSYGAPQVTFDGVTVAKEIELQDKYENLGAEFIKQAADKTNDKVGDGTSTAVVLAHAMIEEGERAIKEKGFNVIQLAEELRKGSEAVLKALEAQKEEINDNKKIQEVATLSAKDPEIGKLISEVMSKVGREGVVTIEDSNTIGNAYDLVEGMQFDRGYISPYMISDQEKMEAVLEDPYILVTDKKISAISDFIKLLEEVVQTGKKELVIIADEIEGEALATLVVNKIRGVFNVLAVKAPGFGDRRKEMLQDIALVAGANFISEDLGKKLENVHVADLGRAHRVIADKDNTTIVGGKGAKKTIEERIAQIKAQIQKTDSEYEKKNLKERVGKLSGGVAVIKVGAPTEAAQKELKQRVEDAVSATRAAMEEGIVPGGGIALFNVNIDLSADNAGLGSQKESVSSVVKSAWEILSRALEAPISAIAQNSGENAGKIISDLKTQKSNKNTWLGFNAVTNKIGDLKEAGIIDPLKVTKTAFINAISVAANYLTIGAAITEIPEKNPSTGSGPAGGGMGGGHMDY</sequence>
<feature type="compositionally biased region" description="Gly residues" evidence="10">
    <location>
        <begin position="547"/>
        <end position="560"/>
    </location>
</feature>
<dbReference type="NCBIfam" id="NF009489">
    <property type="entry name" value="PRK12851.1"/>
    <property type="match status" value="1"/>
</dbReference>
<reference evidence="11 12" key="1">
    <citation type="journal article" date="2015" name="Nature">
        <title>rRNA introns, odd ribosomes, and small enigmatic genomes across a large radiation of phyla.</title>
        <authorList>
            <person name="Brown C.T."/>
            <person name="Hug L.A."/>
            <person name="Thomas B.C."/>
            <person name="Sharon I."/>
            <person name="Castelle C.J."/>
            <person name="Singh A."/>
            <person name="Wilkins M.J."/>
            <person name="Williams K.H."/>
            <person name="Banfield J.F."/>
        </authorList>
    </citation>
    <scope>NUCLEOTIDE SEQUENCE [LARGE SCALE GENOMIC DNA]</scope>
</reference>
<keyword evidence="2 6" id="KW-0547">Nucleotide-binding</keyword>
<dbReference type="HAMAP" id="MF_00600">
    <property type="entry name" value="CH60"/>
    <property type="match status" value="1"/>
</dbReference>
<dbReference type="EC" id="5.6.1.7" evidence="6"/>
<dbReference type="STRING" id="1618646.UW57_C0002G0100"/>
<comment type="subunit">
    <text evidence="6 8">Forms a cylinder of 14 subunits composed of two heptameric rings stacked back-to-back. Interacts with the co-chaperonin GroES.</text>
</comment>
<dbReference type="SUPFAM" id="SSF54849">
    <property type="entry name" value="GroEL-intermediate domain like"/>
    <property type="match status" value="1"/>
</dbReference>
<evidence type="ECO:0000256" key="8">
    <source>
        <dbReference type="RuleBase" id="RU000419"/>
    </source>
</evidence>
<evidence type="ECO:0000256" key="4">
    <source>
        <dbReference type="ARBA" id="ARBA00023186"/>
    </source>
</evidence>
<feature type="coiled-coil region" evidence="9">
    <location>
        <begin position="115"/>
        <end position="149"/>
    </location>
</feature>
<dbReference type="InterPro" id="IPR018370">
    <property type="entry name" value="Chaperonin_Cpn60_CS"/>
</dbReference>
<evidence type="ECO:0000256" key="6">
    <source>
        <dbReference type="HAMAP-Rule" id="MF_00600"/>
    </source>
</evidence>
<keyword evidence="3 6" id="KW-0067">ATP-binding</keyword>
<dbReference type="InterPro" id="IPR027410">
    <property type="entry name" value="TCP-1-like_intermed_sf"/>
</dbReference>
<feature type="region of interest" description="Disordered" evidence="10">
    <location>
        <begin position="539"/>
        <end position="560"/>
    </location>
</feature>
<feature type="binding site" evidence="6">
    <location>
        <position position="416"/>
    </location>
    <ligand>
        <name>ATP</name>
        <dbReference type="ChEBI" id="CHEBI:30616"/>
    </ligand>
</feature>
<keyword evidence="9" id="KW-0175">Coiled coil</keyword>
<dbReference type="NCBIfam" id="NF009487">
    <property type="entry name" value="PRK12849.1"/>
    <property type="match status" value="1"/>
</dbReference>
<dbReference type="Proteomes" id="UP000034652">
    <property type="component" value="Unassembled WGS sequence"/>
</dbReference>
<evidence type="ECO:0000313" key="12">
    <source>
        <dbReference type="Proteomes" id="UP000034652"/>
    </source>
</evidence>
<comment type="caution">
    <text evidence="11">The sequence shown here is derived from an EMBL/GenBank/DDBJ whole genome shotgun (WGS) entry which is preliminary data.</text>
</comment>
<evidence type="ECO:0000256" key="7">
    <source>
        <dbReference type="RuleBase" id="RU000418"/>
    </source>
</evidence>
<dbReference type="Gene3D" id="3.30.260.10">
    <property type="entry name" value="TCP-1-like chaperonin intermediate domain"/>
    <property type="match status" value="1"/>
</dbReference>
<dbReference type="GO" id="GO:0140662">
    <property type="term" value="F:ATP-dependent protein folding chaperone"/>
    <property type="evidence" value="ECO:0007669"/>
    <property type="project" value="InterPro"/>
</dbReference>
<comment type="function">
    <text evidence="6 8">Together with its co-chaperonin GroES, plays an essential role in assisting protein folding. The GroEL-GroES system forms a nano-cage that allows encapsulation of the non-native substrate proteins and provides a physical environment optimized to promote and accelerate protein folding.</text>
</comment>
<evidence type="ECO:0000256" key="1">
    <source>
        <dbReference type="ARBA" id="ARBA00006607"/>
    </source>
</evidence>
<dbReference type="EMBL" id="LCIV01000002">
    <property type="protein sequence ID" value="KKT64220.1"/>
    <property type="molecule type" value="Genomic_DNA"/>
</dbReference>
<dbReference type="GO" id="GO:0042026">
    <property type="term" value="P:protein refolding"/>
    <property type="evidence" value="ECO:0007669"/>
    <property type="project" value="UniProtKB-UniRule"/>
</dbReference>
<dbReference type="SUPFAM" id="SSF52029">
    <property type="entry name" value="GroEL apical domain-like"/>
    <property type="match status" value="1"/>
</dbReference>
<organism evidence="11 12">
    <name type="scientific">Candidatus Giovannonibacteria bacterium GW2011_GWA1_44_29</name>
    <dbReference type="NCBI Taxonomy" id="1618646"/>
    <lineage>
        <taxon>Bacteria</taxon>
        <taxon>Candidatus Giovannoniibacteriota</taxon>
    </lineage>
</organism>
<feature type="binding site" evidence="6">
    <location>
        <position position="508"/>
    </location>
    <ligand>
        <name>ATP</name>
        <dbReference type="ChEBI" id="CHEBI:30616"/>
    </ligand>
</feature>
<dbReference type="Gene3D" id="3.50.7.10">
    <property type="entry name" value="GroEL"/>
    <property type="match status" value="1"/>
</dbReference>
<dbReference type="NCBIfam" id="TIGR02348">
    <property type="entry name" value="GroEL"/>
    <property type="match status" value="1"/>
</dbReference>
<dbReference type="InterPro" id="IPR001844">
    <property type="entry name" value="Cpn60/GroEL"/>
</dbReference>
<dbReference type="GO" id="GO:0016853">
    <property type="term" value="F:isomerase activity"/>
    <property type="evidence" value="ECO:0007669"/>
    <property type="project" value="UniProtKB-KW"/>
</dbReference>
<dbReference type="NCBIfam" id="NF009488">
    <property type="entry name" value="PRK12850.1"/>
    <property type="match status" value="1"/>
</dbReference>
<dbReference type="InterPro" id="IPR027413">
    <property type="entry name" value="GROEL-like_equatorial_sf"/>
</dbReference>
<dbReference type="PROSITE" id="PS00296">
    <property type="entry name" value="CHAPERONINS_CPN60"/>
    <property type="match status" value="1"/>
</dbReference>
<protein>
    <recommendedName>
        <fullName evidence="6">Chaperonin GroEL</fullName>
        <ecNumber evidence="6">5.6.1.7</ecNumber>
    </recommendedName>
    <alternativeName>
        <fullName evidence="6">60 kDa chaperonin</fullName>
    </alternativeName>
    <alternativeName>
        <fullName evidence="6">Chaperonin-60</fullName>
        <shortName evidence="6">Cpn60</shortName>
    </alternativeName>
</protein>
<keyword evidence="5 6" id="KW-0413">Isomerase</keyword>
<dbReference type="Gene3D" id="1.10.560.10">
    <property type="entry name" value="GroEL-like equatorial domain"/>
    <property type="match status" value="1"/>
</dbReference>
<evidence type="ECO:0000256" key="9">
    <source>
        <dbReference type="SAM" id="Coils"/>
    </source>
</evidence>
<comment type="caution">
    <text evidence="6">Lacks conserved residue(s) required for the propagation of feature annotation.</text>
</comment>
<name>A0A0G1IYV7_9BACT</name>
<dbReference type="GO" id="GO:0005737">
    <property type="term" value="C:cytoplasm"/>
    <property type="evidence" value="ECO:0007669"/>
    <property type="project" value="UniProtKB-SubCell"/>
</dbReference>
<dbReference type="NCBIfam" id="NF000592">
    <property type="entry name" value="PRK00013.1"/>
    <property type="match status" value="1"/>
</dbReference>
<comment type="subcellular location">
    <subcellularLocation>
        <location evidence="6">Cytoplasm</location>
    </subcellularLocation>
</comment>
<gene>
    <name evidence="6" type="primary">groEL</name>
    <name evidence="6" type="synonym">groL</name>
    <name evidence="11" type="ORF">UW57_C0002G0100</name>
</gene>
<feature type="binding site" evidence="6">
    <location>
        <begin position="492"/>
        <end position="494"/>
    </location>
    <ligand>
        <name>ATP</name>
        <dbReference type="ChEBI" id="CHEBI:30616"/>
    </ligand>
</feature>
<proteinExistence type="inferred from homology"/>
<evidence type="ECO:0000256" key="2">
    <source>
        <dbReference type="ARBA" id="ARBA00022741"/>
    </source>
</evidence>
<keyword evidence="6" id="KW-0963">Cytoplasm</keyword>
<evidence type="ECO:0000256" key="10">
    <source>
        <dbReference type="SAM" id="MobiDB-lite"/>
    </source>
</evidence>
<feature type="coiled-coil region" evidence="9">
    <location>
        <begin position="340"/>
        <end position="367"/>
    </location>
</feature>
<dbReference type="PATRIC" id="fig|1618646.3.peg.218"/>
<evidence type="ECO:0000256" key="5">
    <source>
        <dbReference type="ARBA" id="ARBA00023235"/>
    </source>
</evidence>
<dbReference type="SUPFAM" id="SSF48592">
    <property type="entry name" value="GroEL equatorial domain-like"/>
    <property type="match status" value="1"/>
</dbReference>
<dbReference type="InterPro" id="IPR027409">
    <property type="entry name" value="GroEL-like_apical_dom_sf"/>
</dbReference>
<feature type="binding site" evidence="6">
    <location>
        <begin position="30"/>
        <end position="33"/>
    </location>
    <ligand>
        <name>ATP</name>
        <dbReference type="ChEBI" id="CHEBI:30616"/>
    </ligand>
</feature>
<dbReference type="InterPro" id="IPR002423">
    <property type="entry name" value="Cpn60/GroEL/TCP-1"/>
</dbReference>